<dbReference type="Pfam" id="PF04100">
    <property type="entry name" value="Vps53_N"/>
    <property type="match status" value="1"/>
</dbReference>
<dbReference type="GO" id="GO:0005829">
    <property type="term" value="C:cytosol"/>
    <property type="evidence" value="ECO:0007669"/>
    <property type="project" value="GOC"/>
</dbReference>
<evidence type="ECO:0000313" key="10">
    <source>
        <dbReference type="EMBL" id="RKP05301.1"/>
    </source>
</evidence>
<feature type="compositionally biased region" description="Low complexity" evidence="7">
    <location>
        <begin position="740"/>
        <end position="768"/>
    </location>
</feature>
<comment type="subcellular location">
    <subcellularLocation>
        <location evidence="2">Endosome membrane</location>
        <topology evidence="2">Peripheral membrane protein</topology>
    </subcellularLocation>
    <subcellularLocation>
        <location evidence="1">Golgi apparatus</location>
        <location evidence="1">trans-Golgi network membrane</location>
        <topology evidence="1">Peripheral membrane protein</topology>
    </subcellularLocation>
</comment>
<evidence type="ECO:0000256" key="5">
    <source>
        <dbReference type="ARBA" id="ARBA00023034"/>
    </source>
</evidence>
<sequence>MNPAGNVAPMAQMLSPELEEKLARLLVITDPLSAADVDLGEQLNLLFPNEASMRSADEVYQQTDAQLTTVNGEWKSALRRVEHVRDAEDAVTVEEARARVKDLGAKVLAIHASAERSERAALEMTADIKRLDTAKRNLTSTITVLRRLQMLGTAMGQLEEAIEGRSHREAAQLLEAVAQLFKQFEDFDRVDELSGMCEEHEAVRKRFSEQLFREFTECAWPTSSFNAQGALVQPKTMAQDICLVAVSLGEPFREKLVHWYAEAQLRDYRAIFCGSEEVSSLDGAPRRYTWFKRQLKTVEEEHGDIFPADWIIGTHLAHRFCEVTREDMKAVLSREAASDVPTMLKVLQLTLEFEQQLDRKFSDKSAAREALIGGETSESDSNGFAGGISAAFEPFLSHYIETINRTLSEMMNGYMSETVPTDEDSDVSVLASSTDLIYFFREAFSQCAKLSTGQPLAQLSGLFAKWLAVYANNVLGSKLPRERKVADRSGERIKIACVVLNTADYCQSTAEQLEEKFREKVDEEHRESISFSEQREPFLVIITNAVKTLVREIEMALEPALQRMLLLPWGTMTQTTAASEFATELAATLKAISAIIRGDLLNYRFFRTFCDRLAEAFIAQLDSWIMRIKRMSASGAKQLTDDLAVLRRTMLALPIANAKDENKTLSSIYTRIVEDGFGKMEAVLSLVQEPAADGIHFVDIYIGRVQNGTLGGLQRVLELKGLNRAEQQSLLDYYRKDHPTQTQHTTSAPTTPVAVPRVSTTSSPSVAPNTPPSRYDKFRRLVAGMSMKREPTSDRSGDEGSVGGDNGAARPNE</sequence>
<keyword evidence="6" id="KW-0472">Membrane</keyword>
<evidence type="ECO:0000259" key="9">
    <source>
        <dbReference type="Pfam" id="PF16854"/>
    </source>
</evidence>
<dbReference type="OrthoDB" id="10261632at2759"/>
<feature type="domain" description="Vps53 C-terminal" evidence="9">
    <location>
        <begin position="638"/>
        <end position="722"/>
    </location>
</feature>
<feature type="compositionally biased region" description="Basic and acidic residues" evidence="7">
    <location>
        <begin position="787"/>
        <end position="798"/>
    </location>
</feature>
<accession>A0A4P9XIW0</accession>
<keyword evidence="5" id="KW-0333">Golgi apparatus</keyword>
<keyword evidence="4" id="KW-0967">Endosome</keyword>
<evidence type="ECO:0000256" key="1">
    <source>
        <dbReference type="ARBA" id="ARBA00004150"/>
    </source>
</evidence>
<evidence type="ECO:0000256" key="2">
    <source>
        <dbReference type="ARBA" id="ARBA00004481"/>
    </source>
</evidence>
<dbReference type="Gene3D" id="1.10.357.50">
    <property type="match status" value="1"/>
</dbReference>
<dbReference type="GO" id="GO:0010008">
    <property type="term" value="C:endosome membrane"/>
    <property type="evidence" value="ECO:0007669"/>
    <property type="project" value="UniProtKB-SubCell"/>
</dbReference>
<evidence type="ECO:0000256" key="7">
    <source>
        <dbReference type="SAM" id="MobiDB-lite"/>
    </source>
</evidence>
<evidence type="ECO:0000256" key="6">
    <source>
        <dbReference type="ARBA" id="ARBA00023136"/>
    </source>
</evidence>
<dbReference type="PANTHER" id="PTHR12820:SF0">
    <property type="entry name" value="VACUOLAR PROTEIN SORTING-ASSOCIATED PROTEIN 53 HOMOLOG"/>
    <property type="match status" value="1"/>
</dbReference>
<keyword evidence="11" id="KW-1185">Reference proteome</keyword>
<dbReference type="Proteomes" id="UP000271241">
    <property type="component" value="Unassembled WGS sequence"/>
</dbReference>
<dbReference type="STRING" id="78915.A0A4P9XIW0"/>
<proteinExistence type="inferred from homology"/>
<dbReference type="EMBL" id="KZ993180">
    <property type="protein sequence ID" value="RKP05301.1"/>
    <property type="molecule type" value="Genomic_DNA"/>
</dbReference>
<dbReference type="InterPro" id="IPR039766">
    <property type="entry name" value="Vps53"/>
</dbReference>
<feature type="domain" description="Vps53 N-terminal" evidence="8">
    <location>
        <begin position="36"/>
        <end position="417"/>
    </location>
</feature>
<dbReference type="GO" id="GO:0042147">
    <property type="term" value="P:retrograde transport, endosome to Golgi"/>
    <property type="evidence" value="ECO:0007669"/>
    <property type="project" value="InterPro"/>
</dbReference>
<gene>
    <name evidence="10" type="ORF">THASP1DRAFT_26176</name>
</gene>
<evidence type="ECO:0000313" key="11">
    <source>
        <dbReference type="Proteomes" id="UP000271241"/>
    </source>
</evidence>
<dbReference type="InterPro" id="IPR031745">
    <property type="entry name" value="Vps53_C"/>
</dbReference>
<dbReference type="PANTHER" id="PTHR12820">
    <property type="entry name" value="VACUOLAR SORTING PROTEIN 53"/>
    <property type="match status" value="1"/>
</dbReference>
<protein>
    <submittedName>
        <fullName evidence="10">Vps53-like protein</fullName>
    </submittedName>
</protein>
<name>A0A4P9XIW0_9FUNG</name>
<reference evidence="11" key="1">
    <citation type="journal article" date="2018" name="Nat. Microbiol.">
        <title>Leveraging single-cell genomics to expand the fungal tree of life.</title>
        <authorList>
            <person name="Ahrendt S.R."/>
            <person name="Quandt C.A."/>
            <person name="Ciobanu D."/>
            <person name="Clum A."/>
            <person name="Salamov A."/>
            <person name="Andreopoulos B."/>
            <person name="Cheng J.F."/>
            <person name="Woyke T."/>
            <person name="Pelin A."/>
            <person name="Henrissat B."/>
            <person name="Reynolds N.K."/>
            <person name="Benny G.L."/>
            <person name="Smith M.E."/>
            <person name="James T.Y."/>
            <person name="Grigoriev I.V."/>
        </authorList>
    </citation>
    <scope>NUCLEOTIDE SEQUENCE [LARGE SCALE GENOMIC DNA]</scope>
    <source>
        <strain evidence="11">RSA 1356</strain>
    </source>
</reference>
<dbReference type="InterPro" id="IPR007234">
    <property type="entry name" value="Vps53_N"/>
</dbReference>
<dbReference type="GO" id="GO:0000938">
    <property type="term" value="C:GARP complex"/>
    <property type="evidence" value="ECO:0007669"/>
    <property type="project" value="InterPro"/>
</dbReference>
<organism evidence="10 11">
    <name type="scientific">Thamnocephalis sphaerospora</name>
    <dbReference type="NCBI Taxonomy" id="78915"/>
    <lineage>
        <taxon>Eukaryota</taxon>
        <taxon>Fungi</taxon>
        <taxon>Fungi incertae sedis</taxon>
        <taxon>Zoopagomycota</taxon>
        <taxon>Zoopagomycotina</taxon>
        <taxon>Zoopagomycetes</taxon>
        <taxon>Zoopagales</taxon>
        <taxon>Sigmoideomycetaceae</taxon>
        <taxon>Thamnocephalis</taxon>
    </lineage>
</organism>
<evidence type="ECO:0000256" key="3">
    <source>
        <dbReference type="ARBA" id="ARBA00008628"/>
    </source>
</evidence>
<dbReference type="Pfam" id="PF16854">
    <property type="entry name" value="VPS53_C"/>
    <property type="match status" value="1"/>
</dbReference>
<feature type="region of interest" description="Disordered" evidence="7">
    <location>
        <begin position="738"/>
        <end position="813"/>
    </location>
</feature>
<evidence type="ECO:0000256" key="4">
    <source>
        <dbReference type="ARBA" id="ARBA00022753"/>
    </source>
</evidence>
<dbReference type="AlphaFoldDB" id="A0A4P9XIW0"/>
<evidence type="ECO:0000259" key="8">
    <source>
        <dbReference type="Pfam" id="PF04100"/>
    </source>
</evidence>
<comment type="similarity">
    <text evidence="3">Belongs to the VPS53 family.</text>
</comment>